<evidence type="ECO:0000256" key="2">
    <source>
        <dbReference type="SAM" id="SignalP"/>
    </source>
</evidence>
<evidence type="ECO:0000313" key="4">
    <source>
        <dbReference type="Proteomes" id="UP000005870"/>
    </source>
</evidence>
<gene>
    <name evidence="3" type="ordered locus">DSC_07765</name>
</gene>
<sequence>MKTLLICAFSALLLLPTASGAQQLGQPRAAPSVRQDLSERADTTPRVASDTGITPVRVEQPLSIQPDPPTRPVRVLDARGREIPGAVQLGPNRVLDPRDGRIHMTMPVGDGQRIIEFPKNSDPPG</sequence>
<dbReference type="Proteomes" id="UP000005870">
    <property type="component" value="Chromosome"/>
</dbReference>
<accession>G7UTV1</accession>
<evidence type="ECO:0000256" key="1">
    <source>
        <dbReference type="SAM" id="MobiDB-lite"/>
    </source>
</evidence>
<feature type="region of interest" description="Disordered" evidence="1">
    <location>
        <begin position="81"/>
        <end position="100"/>
    </location>
</feature>
<feature type="region of interest" description="Disordered" evidence="1">
    <location>
        <begin position="20"/>
        <end position="71"/>
    </location>
</feature>
<evidence type="ECO:0000313" key="3">
    <source>
        <dbReference type="EMBL" id="AER56204.1"/>
    </source>
</evidence>
<organism evidence="3 4">
    <name type="scientific">Pseudoxanthomonas spadix (strain BD-a59)</name>
    <dbReference type="NCBI Taxonomy" id="1045855"/>
    <lineage>
        <taxon>Bacteria</taxon>
        <taxon>Pseudomonadati</taxon>
        <taxon>Pseudomonadota</taxon>
        <taxon>Gammaproteobacteria</taxon>
        <taxon>Lysobacterales</taxon>
        <taxon>Lysobacteraceae</taxon>
        <taxon>Pseudoxanthomonas</taxon>
    </lineage>
</organism>
<evidence type="ECO:0008006" key="5">
    <source>
        <dbReference type="Google" id="ProtNLM"/>
    </source>
</evidence>
<dbReference type="EMBL" id="CP003093">
    <property type="protein sequence ID" value="AER56204.1"/>
    <property type="molecule type" value="Genomic_DNA"/>
</dbReference>
<dbReference type="AlphaFoldDB" id="G7UTV1"/>
<reference evidence="3 4" key="1">
    <citation type="journal article" date="2012" name="J. Bacteriol.">
        <title>Complete Genome Sequence of the BTEX-Degrading Bacterium Pseudoxanthomonas spadix BD-a59.</title>
        <authorList>
            <person name="Lee S.H."/>
            <person name="Jin H.M."/>
            <person name="Lee H.J."/>
            <person name="Kim J.M."/>
            <person name="Jeon C.O."/>
        </authorList>
    </citation>
    <scope>NUCLEOTIDE SEQUENCE [LARGE SCALE GENOMIC DNA]</scope>
    <source>
        <strain evidence="3 4">BD-a59</strain>
    </source>
</reference>
<dbReference type="KEGG" id="psd:DSC_07765"/>
<keyword evidence="2" id="KW-0732">Signal</keyword>
<feature type="chain" id="PRO_5003504354" description="Secreted protein" evidence="2">
    <location>
        <begin position="22"/>
        <end position="125"/>
    </location>
</feature>
<proteinExistence type="predicted"/>
<dbReference type="OrthoDB" id="5988514at2"/>
<name>G7UTV1_PSEUP</name>
<dbReference type="HOGENOM" id="CLU_1990816_0_0_6"/>
<feature type="signal peptide" evidence="2">
    <location>
        <begin position="1"/>
        <end position="21"/>
    </location>
</feature>
<protein>
    <recommendedName>
        <fullName evidence="5">Secreted protein</fullName>
    </recommendedName>
</protein>
<keyword evidence="4" id="KW-1185">Reference proteome</keyword>
<dbReference type="RefSeq" id="WP_014160380.1">
    <property type="nucleotide sequence ID" value="NC_016147.2"/>
</dbReference>